<dbReference type="SMART" id="SM00867">
    <property type="entry name" value="YceI"/>
    <property type="match status" value="1"/>
</dbReference>
<dbReference type="SUPFAM" id="SSF101874">
    <property type="entry name" value="YceI-like"/>
    <property type="match status" value="1"/>
</dbReference>
<dbReference type="Proteomes" id="UP000324159">
    <property type="component" value="Unassembled WGS sequence"/>
</dbReference>
<feature type="chain" id="PRO_5022761704" evidence="1">
    <location>
        <begin position="21"/>
        <end position="202"/>
    </location>
</feature>
<sequence>MRPVLPSLILLFAVIPPLSAATLQGTCSVAFFASSTLHDFEGEGRCHPFSIEIDDQGRLQATDITVPVAEMTTHNKKRDRKMRETFDAEHFPLITGHLAAAPLATLRDQLHQVAAGDGAFTLTLGIRNRGRTVSARIADLVDSPEKLAFHLTFPVSLKSYGLKPPPVLGFIRVADRVRVEVEVELEPLPTPWQENERKVSAR</sequence>
<evidence type="ECO:0000313" key="3">
    <source>
        <dbReference type="EMBL" id="TYO99096.1"/>
    </source>
</evidence>
<evidence type="ECO:0000256" key="1">
    <source>
        <dbReference type="SAM" id="SignalP"/>
    </source>
</evidence>
<feature type="signal peptide" evidence="1">
    <location>
        <begin position="1"/>
        <end position="20"/>
    </location>
</feature>
<protein>
    <submittedName>
        <fullName evidence="3">YceI-like domain-containing protein</fullName>
    </submittedName>
</protein>
<dbReference type="RefSeq" id="WP_148895559.1">
    <property type="nucleotide sequence ID" value="NZ_VNIB01000004.1"/>
</dbReference>
<dbReference type="AlphaFoldDB" id="A0A5D3WJJ1"/>
<reference evidence="3 4" key="1">
    <citation type="submission" date="2019-07" db="EMBL/GenBank/DDBJ databases">
        <title>Genomic Encyclopedia of Type Strains, Phase IV (KMG-IV): sequencing the most valuable type-strain genomes for metagenomic binning, comparative biology and taxonomic classification.</title>
        <authorList>
            <person name="Goeker M."/>
        </authorList>
    </citation>
    <scope>NUCLEOTIDE SEQUENCE [LARGE SCALE GENOMIC DNA]</scope>
    <source>
        <strain evidence="3 4">SS015</strain>
    </source>
</reference>
<evidence type="ECO:0000313" key="4">
    <source>
        <dbReference type="Proteomes" id="UP000324159"/>
    </source>
</evidence>
<accession>A0A5D3WJJ1</accession>
<dbReference type="EMBL" id="VNIB01000004">
    <property type="protein sequence ID" value="TYO99096.1"/>
    <property type="molecule type" value="Genomic_DNA"/>
</dbReference>
<organism evidence="3 4">
    <name type="scientific">Geothermobacter ehrlichii</name>
    <dbReference type="NCBI Taxonomy" id="213224"/>
    <lineage>
        <taxon>Bacteria</taxon>
        <taxon>Pseudomonadati</taxon>
        <taxon>Thermodesulfobacteriota</taxon>
        <taxon>Desulfuromonadia</taxon>
        <taxon>Desulfuromonadales</taxon>
        <taxon>Geothermobacteraceae</taxon>
        <taxon>Geothermobacter</taxon>
    </lineage>
</organism>
<dbReference type="OrthoDB" id="5401786at2"/>
<gene>
    <name evidence="3" type="ORF">EDC39_104220</name>
</gene>
<dbReference type="Gene3D" id="2.40.128.110">
    <property type="entry name" value="Lipid/polyisoprenoid-binding, YceI-like"/>
    <property type="match status" value="1"/>
</dbReference>
<dbReference type="InterPro" id="IPR036761">
    <property type="entry name" value="TTHA0802/YceI-like_sf"/>
</dbReference>
<name>A0A5D3WJJ1_9BACT</name>
<dbReference type="InterPro" id="IPR007372">
    <property type="entry name" value="Lipid/polyisoprenoid-bd_YceI"/>
</dbReference>
<comment type="caution">
    <text evidence="3">The sequence shown here is derived from an EMBL/GenBank/DDBJ whole genome shotgun (WGS) entry which is preliminary data.</text>
</comment>
<feature type="domain" description="Lipid/polyisoprenoid-binding YceI-like" evidence="2">
    <location>
        <begin position="20"/>
        <end position="186"/>
    </location>
</feature>
<keyword evidence="1" id="KW-0732">Signal</keyword>
<keyword evidence="4" id="KW-1185">Reference proteome</keyword>
<proteinExistence type="predicted"/>
<dbReference type="Pfam" id="PF04264">
    <property type="entry name" value="YceI"/>
    <property type="match status" value="1"/>
</dbReference>
<evidence type="ECO:0000259" key="2">
    <source>
        <dbReference type="SMART" id="SM00867"/>
    </source>
</evidence>